<dbReference type="GO" id="GO:0003700">
    <property type="term" value="F:DNA-binding transcription factor activity"/>
    <property type="evidence" value="ECO:0007669"/>
    <property type="project" value="InterPro"/>
</dbReference>
<reference evidence="6" key="1">
    <citation type="journal article" date="2012" name="Biotechnol. Lett.">
        <title>Cloning, expression, characterization and application of atcA, atcB and atcC from Pseudomonas sp. for the production of L-cysteine.</title>
        <authorList>
            <person name="Duan J."/>
            <person name="Zhang Q."/>
            <person name="Zhao H."/>
            <person name="Du J."/>
            <person name="Bai F."/>
            <person name="Bai G."/>
        </authorList>
    </citation>
    <scope>NUCLEOTIDE SEQUENCE</scope>
    <source>
        <strain evidence="6">QR-101</strain>
    </source>
</reference>
<dbReference type="InterPro" id="IPR050176">
    <property type="entry name" value="LTTR"/>
</dbReference>
<dbReference type="InterPro" id="IPR036390">
    <property type="entry name" value="WH_DNA-bd_sf"/>
</dbReference>
<dbReference type="EMBL" id="JN986826">
    <property type="protein sequence ID" value="AFC88474.1"/>
    <property type="molecule type" value="Genomic_DNA"/>
</dbReference>
<keyword evidence="4" id="KW-0804">Transcription</keyword>
<keyword evidence="3" id="KW-0238">DNA-binding</keyword>
<accession>H9B8T3</accession>
<dbReference type="Gene3D" id="1.10.10.10">
    <property type="entry name" value="Winged helix-like DNA-binding domain superfamily/Winged helix DNA-binding domain"/>
    <property type="match status" value="1"/>
</dbReference>
<dbReference type="AlphaFoldDB" id="H9B8T3"/>
<dbReference type="InterPro" id="IPR000847">
    <property type="entry name" value="LysR_HTH_N"/>
</dbReference>
<dbReference type="SUPFAM" id="SSF53850">
    <property type="entry name" value="Periplasmic binding protein-like II"/>
    <property type="match status" value="1"/>
</dbReference>
<name>H9B8T3_9PSED</name>
<dbReference type="InterPro" id="IPR005119">
    <property type="entry name" value="LysR_subst-bd"/>
</dbReference>
<dbReference type="PROSITE" id="PS50931">
    <property type="entry name" value="HTH_LYSR"/>
    <property type="match status" value="1"/>
</dbReference>
<evidence type="ECO:0000256" key="3">
    <source>
        <dbReference type="ARBA" id="ARBA00023125"/>
    </source>
</evidence>
<dbReference type="Pfam" id="PF03466">
    <property type="entry name" value="LysR_substrate"/>
    <property type="match status" value="1"/>
</dbReference>
<dbReference type="GO" id="GO:0003677">
    <property type="term" value="F:DNA binding"/>
    <property type="evidence" value="ECO:0007669"/>
    <property type="project" value="UniProtKB-KW"/>
</dbReference>
<dbReference type="Pfam" id="PF00126">
    <property type="entry name" value="HTH_1"/>
    <property type="match status" value="1"/>
</dbReference>
<gene>
    <name evidence="6" type="primary">atcR</name>
</gene>
<dbReference type="PRINTS" id="PR00039">
    <property type="entry name" value="HTHLYSR"/>
</dbReference>
<evidence type="ECO:0000256" key="2">
    <source>
        <dbReference type="ARBA" id="ARBA00023015"/>
    </source>
</evidence>
<organism evidence="6">
    <name type="scientific">Pseudomonas sp. QR-101</name>
    <dbReference type="NCBI Taxonomy" id="1073252"/>
    <lineage>
        <taxon>Bacteria</taxon>
        <taxon>Pseudomonadati</taxon>
        <taxon>Pseudomonadota</taxon>
        <taxon>Gammaproteobacteria</taxon>
        <taxon>Pseudomonadales</taxon>
        <taxon>Pseudomonadaceae</taxon>
        <taxon>Pseudomonas</taxon>
    </lineage>
</organism>
<sequence>MDTVLLRSFYKVASVGSFSEAARLLNASQSTVSGHIAKLEDYLQAQLFRRTTRSCQLTTAGDLLLTHVTTLLQVIDRIEEEFCPARMGGTIKLGLPDEYHLFSRLAPVLQTFMALRPKVTIKVTSGLSFEHSRALADGFLDAALLREPLKAGQTPDLCPSQLVWIGLPDFDLDSTEVLPLAHISGHCLYFREAFTALDQAGVPWRSVYDCNTLEGIRTAVRSGLAIAAIPEEDCPDDLLKLHHPRLPQLPIVHGRFETAHSEPPVIVRQLLTTLHNALQLVDAP</sequence>
<evidence type="ECO:0000259" key="5">
    <source>
        <dbReference type="PROSITE" id="PS50931"/>
    </source>
</evidence>
<dbReference type="Gene3D" id="3.40.190.10">
    <property type="entry name" value="Periplasmic binding protein-like II"/>
    <property type="match status" value="2"/>
</dbReference>
<evidence type="ECO:0000313" key="6">
    <source>
        <dbReference type="EMBL" id="AFC88474.1"/>
    </source>
</evidence>
<comment type="similarity">
    <text evidence="1">Belongs to the LysR transcriptional regulatory family.</text>
</comment>
<dbReference type="PANTHER" id="PTHR30579:SF7">
    <property type="entry name" value="HTH-TYPE TRANSCRIPTIONAL REGULATOR LRHA-RELATED"/>
    <property type="match status" value="1"/>
</dbReference>
<dbReference type="SUPFAM" id="SSF46785">
    <property type="entry name" value="Winged helix' DNA-binding domain"/>
    <property type="match status" value="1"/>
</dbReference>
<evidence type="ECO:0000256" key="4">
    <source>
        <dbReference type="ARBA" id="ARBA00023163"/>
    </source>
</evidence>
<feature type="domain" description="HTH lysR-type" evidence="5">
    <location>
        <begin position="1"/>
        <end position="58"/>
    </location>
</feature>
<proteinExistence type="inferred from homology"/>
<dbReference type="InterPro" id="IPR036388">
    <property type="entry name" value="WH-like_DNA-bd_sf"/>
</dbReference>
<dbReference type="PANTHER" id="PTHR30579">
    <property type="entry name" value="TRANSCRIPTIONAL REGULATOR"/>
    <property type="match status" value="1"/>
</dbReference>
<keyword evidence="2" id="KW-0805">Transcription regulation</keyword>
<protein>
    <submittedName>
        <fullName evidence="6">AtcR</fullName>
    </submittedName>
</protein>
<dbReference type="FunFam" id="1.10.10.10:FF:000001">
    <property type="entry name" value="LysR family transcriptional regulator"/>
    <property type="match status" value="1"/>
</dbReference>
<evidence type="ECO:0000256" key="1">
    <source>
        <dbReference type="ARBA" id="ARBA00009437"/>
    </source>
</evidence>